<feature type="signal peptide" evidence="10">
    <location>
        <begin position="1"/>
        <end position="21"/>
    </location>
</feature>
<dbReference type="GO" id="GO:0005886">
    <property type="term" value="C:plasma membrane"/>
    <property type="evidence" value="ECO:0007669"/>
    <property type="project" value="TreeGrafter"/>
</dbReference>
<keyword evidence="13" id="KW-1185">Reference proteome</keyword>
<evidence type="ECO:0000259" key="11">
    <source>
        <dbReference type="PROSITE" id="PS50262"/>
    </source>
</evidence>
<feature type="chain" id="PRO_5022977325" evidence="10">
    <location>
        <begin position="22"/>
        <end position="262"/>
    </location>
</feature>
<keyword evidence="5 9" id="KW-0472">Membrane</keyword>
<evidence type="ECO:0000313" key="12">
    <source>
        <dbReference type="EMBL" id="KAA0719801.1"/>
    </source>
</evidence>
<dbReference type="InterPro" id="IPR000276">
    <property type="entry name" value="GPCR_Rhodpsn"/>
</dbReference>
<dbReference type="GO" id="GO:0007200">
    <property type="term" value="P:phospholipase C-activating G protein-coupled receptor signaling pathway"/>
    <property type="evidence" value="ECO:0007669"/>
    <property type="project" value="TreeGrafter"/>
</dbReference>
<keyword evidence="10" id="KW-0732">Signal</keyword>
<evidence type="ECO:0000256" key="3">
    <source>
        <dbReference type="ARBA" id="ARBA00022989"/>
    </source>
</evidence>
<name>A0A5A9PF75_9TELE</name>
<feature type="transmembrane region" description="Helical" evidence="9">
    <location>
        <begin position="182"/>
        <end position="208"/>
    </location>
</feature>
<dbReference type="PANTHER" id="PTHR24232:SF106">
    <property type="entry name" value="COAGULATION FACTOR II (THROMBIN) RECEPTOR-LIKE 1 ISOFORM X1"/>
    <property type="match status" value="1"/>
</dbReference>
<keyword evidence="4" id="KW-0297">G-protein coupled receptor</keyword>
<accession>A0A5A9PF75</accession>
<evidence type="ECO:0000256" key="8">
    <source>
        <dbReference type="ARBA" id="ARBA00023224"/>
    </source>
</evidence>
<feature type="transmembrane region" description="Helical" evidence="9">
    <location>
        <begin position="57"/>
        <end position="79"/>
    </location>
</feature>
<dbReference type="InterPro" id="IPR017452">
    <property type="entry name" value="GPCR_Rhodpsn_7TM"/>
</dbReference>
<evidence type="ECO:0000256" key="5">
    <source>
        <dbReference type="ARBA" id="ARBA00023136"/>
    </source>
</evidence>
<organism evidence="12 13">
    <name type="scientific">Triplophysa tibetana</name>
    <dbReference type="NCBI Taxonomy" id="1572043"/>
    <lineage>
        <taxon>Eukaryota</taxon>
        <taxon>Metazoa</taxon>
        <taxon>Chordata</taxon>
        <taxon>Craniata</taxon>
        <taxon>Vertebrata</taxon>
        <taxon>Euteleostomi</taxon>
        <taxon>Actinopterygii</taxon>
        <taxon>Neopterygii</taxon>
        <taxon>Teleostei</taxon>
        <taxon>Ostariophysi</taxon>
        <taxon>Cypriniformes</taxon>
        <taxon>Nemacheilidae</taxon>
        <taxon>Triplophysa</taxon>
    </lineage>
</organism>
<dbReference type="Proteomes" id="UP000324632">
    <property type="component" value="Chromosome 6"/>
</dbReference>
<reference evidence="12 13" key="1">
    <citation type="journal article" date="2019" name="Mol. Ecol. Resour.">
        <title>Chromosome-level genome assembly of Triplophysa tibetana, a fish adapted to the harsh high-altitude environment of the Tibetan Plateau.</title>
        <authorList>
            <person name="Yang X."/>
            <person name="Liu H."/>
            <person name="Ma Z."/>
            <person name="Zou Y."/>
            <person name="Zou M."/>
            <person name="Mao Y."/>
            <person name="Li X."/>
            <person name="Wang H."/>
            <person name="Chen T."/>
            <person name="Wang W."/>
            <person name="Yang R."/>
        </authorList>
    </citation>
    <scope>NUCLEOTIDE SEQUENCE [LARGE SCALE GENOMIC DNA]</scope>
    <source>
        <strain evidence="12">TTIB1903HZAU</strain>
        <tissue evidence="12">Muscle</tissue>
    </source>
</reference>
<protein>
    <submittedName>
        <fullName evidence="12">Proteinase-activated receptor 2</fullName>
    </submittedName>
</protein>
<dbReference type="Pfam" id="PF00001">
    <property type="entry name" value="7tm_1"/>
    <property type="match status" value="1"/>
</dbReference>
<keyword evidence="3 9" id="KW-1133">Transmembrane helix</keyword>
<dbReference type="SUPFAM" id="SSF81321">
    <property type="entry name" value="Family A G protein-coupled receptor-like"/>
    <property type="match status" value="1"/>
</dbReference>
<evidence type="ECO:0000256" key="4">
    <source>
        <dbReference type="ARBA" id="ARBA00023040"/>
    </source>
</evidence>
<feature type="transmembrane region" description="Helical" evidence="9">
    <location>
        <begin position="141"/>
        <end position="170"/>
    </location>
</feature>
<feature type="transmembrane region" description="Helical" evidence="9">
    <location>
        <begin position="86"/>
        <end position="107"/>
    </location>
</feature>
<dbReference type="Gene3D" id="1.20.1070.10">
    <property type="entry name" value="Rhodopsin 7-helix transmembrane proteins"/>
    <property type="match status" value="1"/>
</dbReference>
<evidence type="ECO:0000256" key="2">
    <source>
        <dbReference type="ARBA" id="ARBA00022692"/>
    </source>
</evidence>
<feature type="domain" description="G-protein coupled receptors family 1 profile" evidence="11">
    <location>
        <begin position="63"/>
        <end position="241"/>
    </location>
</feature>
<comment type="subcellular location">
    <subcellularLocation>
        <location evidence="1">Membrane</location>
        <topology evidence="1">Multi-pass membrane protein</topology>
    </subcellularLocation>
</comment>
<dbReference type="PROSITE" id="PS50262">
    <property type="entry name" value="G_PROTEIN_RECEP_F1_2"/>
    <property type="match status" value="1"/>
</dbReference>
<keyword evidence="8" id="KW-0807">Transducer</keyword>
<feature type="transmembrane region" description="Helical" evidence="9">
    <location>
        <begin position="220"/>
        <end position="244"/>
    </location>
</feature>
<gene>
    <name evidence="12" type="ORF">E1301_Tti011772</name>
</gene>
<evidence type="ECO:0000313" key="13">
    <source>
        <dbReference type="Proteomes" id="UP000324632"/>
    </source>
</evidence>
<dbReference type="AlphaFoldDB" id="A0A5A9PF75"/>
<dbReference type="GO" id="GO:0004930">
    <property type="term" value="F:G protein-coupled receptor activity"/>
    <property type="evidence" value="ECO:0007669"/>
    <property type="project" value="UniProtKB-KW"/>
</dbReference>
<evidence type="ECO:0000256" key="7">
    <source>
        <dbReference type="ARBA" id="ARBA00023180"/>
    </source>
</evidence>
<proteinExistence type="predicted"/>
<keyword evidence="6 12" id="KW-0675">Receptor</keyword>
<dbReference type="PANTHER" id="PTHR24232">
    <property type="entry name" value="G-PROTEIN COUPLED RECEPTOR"/>
    <property type="match status" value="1"/>
</dbReference>
<evidence type="ECO:0000256" key="6">
    <source>
        <dbReference type="ARBA" id="ARBA00023170"/>
    </source>
</evidence>
<evidence type="ECO:0000256" key="1">
    <source>
        <dbReference type="ARBA" id="ARBA00004141"/>
    </source>
</evidence>
<dbReference type="GO" id="GO:0035025">
    <property type="term" value="P:positive regulation of Rho protein signal transduction"/>
    <property type="evidence" value="ECO:0007669"/>
    <property type="project" value="TreeGrafter"/>
</dbReference>
<evidence type="ECO:0000256" key="10">
    <source>
        <dbReference type="SAM" id="SignalP"/>
    </source>
</evidence>
<evidence type="ECO:0000256" key="9">
    <source>
        <dbReference type="SAM" id="Phobius"/>
    </source>
</evidence>
<dbReference type="PRINTS" id="PR00237">
    <property type="entry name" value="GPCRRHODOPSN"/>
</dbReference>
<comment type="caution">
    <text evidence="12">The sequence shown here is derived from an EMBL/GenBank/DDBJ whole genome shotgun (WGS) entry which is preliminary data.</text>
</comment>
<keyword evidence="2 9" id="KW-0812">Transmembrane</keyword>
<keyword evidence="7" id="KW-0325">Glycoprotein</keyword>
<sequence>MSLAGIYLIFVLSACLSFAPAQQVRGRSFTGTQDKDTNNVTVDQITADMLKSGLTTVFLPFIYIIIFILGLPSNAMAIWRNNNKLAIILSVCIWIFISVSSTPLYLYQQTVYLPAMNITTCHDVNSITQEGHVFQDVQKPFYYFMVMAGLAFFIPMIIIIVAYVLLLRSLGNSAPGKRRQRAVFLIITVLITFLVCFIPSNVIVVVHYALLAKGLTNNGYVSYITVLCLSSLNSCLDPFIYYYVSEAYREHVKNTLRCHSKQ</sequence>
<dbReference type="EMBL" id="SOYY01000006">
    <property type="protein sequence ID" value="KAA0719801.1"/>
    <property type="molecule type" value="Genomic_DNA"/>
</dbReference>